<evidence type="ECO:0000313" key="1">
    <source>
        <dbReference type="EMBL" id="MCP1102593.1"/>
    </source>
</evidence>
<keyword evidence="2" id="KW-1185">Reference proteome</keyword>
<protein>
    <submittedName>
        <fullName evidence="1">Minor capsid protein</fullName>
    </submittedName>
</protein>
<name>A0ABT1E9U2_9FIRM</name>
<sequence length="129" mass="14563">MDFMDKLVESINQIPNLPLPIRKGYLGPTECMVLYPLPGGQKAQTYMDGAKDIELNCEIAMKSKDAGKIDTCLWLVADFLETMETLESKQFEFNDLNITSKPFINDADEQGWFVFLLDFQANLTTGGKQ</sequence>
<dbReference type="InterPro" id="IPR024411">
    <property type="entry name" value="Tail_terminator_phage"/>
</dbReference>
<dbReference type="RefSeq" id="WP_262066378.1">
    <property type="nucleotide sequence ID" value="NZ_JAMXOD010000012.1"/>
</dbReference>
<dbReference type="EMBL" id="JAMZFW010000012">
    <property type="protein sequence ID" value="MCP1102593.1"/>
    <property type="molecule type" value="Genomic_DNA"/>
</dbReference>
<reference evidence="1 2" key="1">
    <citation type="journal article" date="2022" name="Genome Biol. Evol.">
        <title>Host diet, physiology and behaviors set the stage for Lachnospiraceae cladogenesis.</title>
        <authorList>
            <person name="Vera-Ponce De Leon A."/>
            <person name="Schneider M."/>
            <person name="Jahnes B.C."/>
            <person name="Sadowski V."/>
            <person name="Camuy-Velez L.A."/>
            <person name="Duan J."/>
            <person name="Sabree Z.L."/>
        </authorList>
    </citation>
    <scope>NUCLEOTIDE SEQUENCE [LARGE SCALE GENOMIC DNA]</scope>
    <source>
        <strain evidence="1 2">PAL113</strain>
    </source>
</reference>
<dbReference type="Pfam" id="PF12691">
    <property type="entry name" value="Phage_tail_terminator_6"/>
    <property type="match status" value="1"/>
</dbReference>
<accession>A0ABT1E9U2</accession>
<evidence type="ECO:0000313" key="2">
    <source>
        <dbReference type="Proteomes" id="UP001523566"/>
    </source>
</evidence>
<proteinExistence type="predicted"/>
<comment type="caution">
    <text evidence="1">The sequence shown here is derived from an EMBL/GenBank/DDBJ whole genome shotgun (WGS) entry which is preliminary data.</text>
</comment>
<dbReference type="Proteomes" id="UP001523566">
    <property type="component" value="Unassembled WGS sequence"/>
</dbReference>
<organism evidence="1 2">
    <name type="scientific">Aequitasia blattaphilus</name>
    <dbReference type="NCBI Taxonomy" id="2949332"/>
    <lineage>
        <taxon>Bacteria</taxon>
        <taxon>Bacillati</taxon>
        <taxon>Bacillota</taxon>
        <taxon>Clostridia</taxon>
        <taxon>Lachnospirales</taxon>
        <taxon>Lachnospiraceae</taxon>
        <taxon>Aequitasia</taxon>
    </lineage>
</organism>
<gene>
    <name evidence="1" type="ORF">NK125_09220</name>
</gene>